<dbReference type="EMBL" id="AWWI01000096">
    <property type="protein sequence ID" value="PIL19545.1"/>
    <property type="molecule type" value="Genomic_DNA"/>
</dbReference>
<proteinExistence type="predicted"/>
<sequence>MGRFLKLSVYDEIPDARAAYAWLDLTAQVGETTVFLTGTPRDFLIETA</sequence>
<comment type="caution">
    <text evidence="1">The sequence shown here is derived from an EMBL/GenBank/DDBJ whole genome shotgun (WGS) entry which is preliminary data.</text>
</comment>
<evidence type="ECO:0000313" key="1">
    <source>
        <dbReference type="EMBL" id="PIL19545.1"/>
    </source>
</evidence>
<dbReference type="AlphaFoldDB" id="A0A2G8RD89"/>
<evidence type="ECO:0000313" key="2">
    <source>
        <dbReference type="Proteomes" id="UP000231259"/>
    </source>
</evidence>
<organism evidence="1 2">
    <name type="scientific">Puniceibacterium antarcticum</name>
    <dbReference type="NCBI Taxonomy" id="1206336"/>
    <lineage>
        <taxon>Bacteria</taxon>
        <taxon>Pseudomonadati</taxon>
        <taxon>Pseudomonadota</taxon>
        <taxon>Alphaproteobacteria</taxon>
        <taxon>Rhodobacterales</taxon>
        <taxon>Paracoccaceae</taxon>
        <taxon>Puniceibacterium</taxon>
    </lineage>
</organism>
<dbReference type="RefSeq" id="WP_180287431.1">
    <property type="nucleotide sequence ID" value="NZ_AWWI01000096.1"/>
</dbReference>
<gene>
    <name evidence="1" type="ORF">P775_13555</name>
</gene>
<accession>A0A2G8RD89</accession>
<keyword evidence="2" id="KW-1185">Reference proteome</keyword>
<dbReference type="Proteomes" id="UP000231259">
    <property type="component" value="Unassembled WGS sequence"/>
</dbReference>
<reference evidence="1 2" key="1">
    <citation type="submission" date="2013-09" db="EMBL/GenBank/DDBJ databases">
        <title>Genome sequencing of Phaeobacter antarcticus sp. nov. SM1211.</title>
        <authorList>
            <person name="Zhang X.-Y."/>
            <person name="Liu C."/>
            <person name="Chen X.-L."/>
            <person name="Xie B.-B."/>
            <person name="Qin Q.-L."/>
            <person name="Rong J.-C."/>
            <person name="Zhang Y.-Z."/>
        </authorList>
    </citation>
    <scope>NUCLEOTIDE SEQUENCE [LARGE SCALE GENOMIC DNA]</scope>
    <source>
        <strain evidence="1 2">SM1211</strain>
    </source>
</reference>
<protein>
    <submittedName>
        <fullName evidence="1">Uncharacterized protein</fullName>
    </submittedName>
</protein>
<name>A0A2G8RD89_9RHOB</name>